<feature type="transmembrane region" description="Helical" evidence="5">
    <location>
        <begin position="74"/>
        <end position="92"/>
    </location>
</feature>
<keyword evidence="3 5" id="KW-1133">Transmembrane helix</keyword>
<evidence type="ECO:0000313" key="7">
    <source>
        <dbReference type="Proteomes" id="UP001378188"/>
    </source>
</evidence>
<dbReference type="EMBL" id="JAZHOF010000003">
    <property type="protein sequence ID" value="MEJ8571654.1"/>
    <property type="molecule type" value="Genomic_DNA"/>
</dbReference>
<dbReference type="PANTHER" id="PTHR12714">
    <property type="entry name" value="PROTEIN-S ISOPRENYLCYSTEINE O-METHYLTRANSFERASE"/>
    <property type="match status" value="1"/>
</dbReference>
<feature type="transmembrane region" description="Helical" evidence="5">
    <location>
        <begin position="43"/>
        <end position="62"/>
    </location>
</feature>
<dbReference type="GO" id="GO:0016020">
    <property type="term" value="C:membrane"/>
    <property type="evidence" value="ECO:0007669"/>
    <property type="project" value="UniProtKB-SubCell"/>
</dbReference>
<protein>
    <submittedName>
        <fullName evidence="6">Protein-S-isoprenylcysteine O-methyltransferase</fullName>
        <ecNumber evidence="6">2.1.1.100</ecNumber>
    </submittedName>
</protein>
<evidence type="ECO:0000256" key="2">
    <source>
        <dbReference type="ARBA" id="ARBA00022692"/>
    </source>
</evidence>
<evidence type="ECO:0000256" key="4">
    <source>
        <dbReference type="ARBA" id="ARBA00023136"/>
    </source>
</evidence>
<keyword evidence="6" id="KW-0489">Methyltransferase</keyword>
<keyword evidence="6" id="KW-0808">Transferase</keyword>
<accession>A0AAW9RRV6</accession>
<organism evidence="6 7">
    <name type="scientific">Microbaculum marinum</name>
    <dbReference type="NCBI Taxonomy" id="1764581"/>
    <lineage>
        <taxon>Bacteria</taxon>
        <taxon>Pseudomonadati</taxon>
        <taxon>Pseudomonadota</taxon>
        <taxon>Alphaproteobacteria</taxon>
        <taxon>Hyphomicrobiales</taxon>
        <taxon>Tepidamorphaceae</taxon>
        <taxon>Microbaculum</taxon>
    </lineage>
</organism>
<dbReference type="GO" id="GO:0004671">
    <property type="term" value="F:protein C-terminal S-isoprenylcysteine carboxyl O-methyltransferase activity"/>
    <property type="evidence" value="ECO:0007669"/>
    <property type="project" value="UniProtKB-EC"/>
</dbReference>
<dbReference type="Pfam" id="PF04140">
    <property type="entry name" value="ICMT"/>
    <property type="match status" value="1"/>
</dbReference>
<evidence type="ECO:0000256" key="5">
    <source>
        <dbReference type="SAM" id="Phobius"/>
    </source>
</evidence>
<dbReference type="Proteomes" id="UP001378188">
    <property type="component" value="Unassembled WGS sequence"/>
</dbReference>
<dbReference type="InterPro" id="IPR054851">
    <property type="entry name" value="Isoprenylcys_mtase"/>
</dbReference>
<dbReference type="EC" id="2.1.1.100" evidence="6"/>
<dbReference type="AlphaFoldDB" id="A0AAW9RRV6"/>
<evidence type="ECO:0000256" key="3">
    <source>
        <dbReference type="ARBA" id="ARBA00022989"/>
    </source>
</evidence>
<proteinExistence type="predicted"/>
<dbReference type="PANTHER" id="PTHR12714:SF9">
    <property type="entry name" value="PROTEIN-S-ISOPRENYLCYSTEINE O-METHYLTRANSFERASE"/>
    <property type="match status" value="1"/>
</dbReference>
<evidence type="ECO:0000313" key="6">
    <source>
        <dbReference type="EMBL" id="MEJ8571654.1"/>
    </source>
</evidence>
<sequence>MTPIIAKAVWAICAVAWYIIRYPHERRARKTAVSRSSRDGRELVLLSISLTGLGIVPVAYVATGFDGFADYPFSPMRAWLGTAVFGLALYLFHRTHRDLGRNWSVSLEVRDQHRLITEGVYRMVRHPMYTAFFLWAVAQALLLPNWIAGLSGLVGFGTLFLFRVFREERLMLETFGEEYRAYSARTKRLLPWIF</sequence>
<name>A0AAW9RRV6_9HYPH</name>
<feature type="transmembrane region" description="Helical" evidence="5">
    <location>
        <begin position="6"/>
        <end position="22"/>
    </location>
</feature>
<dbReference type="RefSeq" id="WP_340329351.1">
    <property type="nucleotide sequence ID" value="NZ_JAZHOF010000003.1"/>
</dbReference>
<dbReference type="NCBIfam" id="NF040696">
    <property type="entry name" value="isopcys_mtase"/>
    <property type="match status" value="1"/>
</dbReference>
<comment type="subcellular location">
    <subcellularLocation>
        <location evidence="1">Membrane</location>
        <topology evidence="1">Multi-pass membrane protein</topology>
    </subcellularLocation>
</comment>
<gene>
    <name evidence="6" type="ORF">V3328_09240</name>
</gene>
<dbReference type="GO" id="GO:0032259">
    <property type="term" value="P:methylation"/>
    <property type="evidence" value="ECO:0007669"/>
    <property type="project" value="UniProtKB-KW"/>
</dbReference>
<keyword evidence="4 5" id="KW-0472">Membrane</keyword>
<keyword evidence="2 5" id="KW-0812">Transmembrane</keyword>
<reference evidence="6 7" key="1">
    <citation type="submission" date="2024-02" db="EMBL/GenBank/DDBJ databases">
        <title>Genome analysis and characterization of Microbaculum marinisediminis sp. nov., isolated from marine sediment.</title>
        <authorList>
            <person name="Du Z.-J."/>
            <person name="Ye Y.-Q."/>
            <person name="Zhang Z.-R."/>
            <person name="Yuan S.-M."/>
            <person name="Zhang X.-Y."/>
        </authorList>
    </citation>
    <scope>NUCLEOTIDE SEQUENCE [LARGE SCALE GENOMIC DNA]</scope>
    <source>
        <strain evidence="6 7">SDUM1044001</strain>
    </source>
</reference>
<dbReference type="Gene3D" id="1.20.120.1630">
    <property type="match status" value="1"/>
</dbReference>
<dbReference type="InterPro" id="IPR007269">
    <property type="entry name" value="ICMT_MeTrfase"/>
</dbReference>
<evidence type="ECO:0000256" key="1">
    <source>
        <dbReference type="ARBA" id="ARBA00004141"/>
    </source>
</evidence>
<keyword evidence="7" id="KW-1185">Reference proteome</keyword>
<comment type="caution">
    <text evidence="6">The sequence shown here is derived from an EMBL/GenBank/DDBJ whole genome shotgun (WGS) entry which is preliminary data.</text>
</comment>